<dbReference type="EMBL" id="MU001640">
    <property type="protein sequence ID" value="KAF2480034.1"/>
    <property type="molecule type" value="Genomic_DNA"/>
</dbReference>
<accession>A0A6A6PK40</accession>
<sequence length="166" mass="19074">MCRPVMVTGICGQVCLSLRQVVWEVDHCPHRTGIQPLQNLPCSQLVETAVNIDVDLCCCDLCCSKMYQILYGSCHVCMLRKQLLTKAEGTGQRDTIFWAERANDEACIELEKHLHCHSRRARWLAGLQGIRLVTSGSQSYPPEDLATRLCRRIYTRWYNQRLHELP</sequence>
<organism evidence="1 2">
    <name type="scientific">Neohortaea acidophila</name>
    <dbReference type="NCBI Taxonomy" id="245834"/>
    <lineage>
        <taxon>Eukaryota</taxon>
        <taxon>Fungi</taxon>
        <taxon>Dikarya</taxon>
        <taxon>Ascomycota</taxon>
        <taxon>Pezizomycotina</taxon>
        <taxon>Dothideomycetes</taxon>
        <taxon>Dothideomycetidae</taxon>
        <taxon>Mycosphaerellales</taxon>
        <taxon>Teratosphaeriaceae</taxon>
        <taxon>Neohortaea</taxon>
    </lineage>
</organism>
<evidence type="ECO:0000313" key="1">
    <source>
        <dbReference type="EMBL" id="KAF2480034.1"/>
    </source>
</evidence>
<keyword evidence="2" id="KW-1185">Reference proteome</keyword>
<reference evidence="1" key="1">
    <citation type="journal article" date="2020" name="Stud. Mycol.">
        <title>101 Dothideomycetes genomes: a test case for predicting lifestyles and emergence of pathogens.</title>
        <authorList>
            <person name="Haridas S."/>
            <person name="Albert R."/>
            <person name="Binder M."/>
            <person name="Bloem J."/>
            <person name="Labutti K."/>
            <person name="Salamov A."/>
            <person name="Andreopoulos B."/>
            <person name="Baker S."/>
            <person name="Barry K."/>
            <person name="Bills G."/>
            <person name="Bluhm B."/>
            <person name="Cannon C."/>
            <person name="Castanera R."/>
            <person name="Culley D."/>
            <person name="Daum C."/>
            <person name="Ezra D."/>
            <person name="Gonzalez J."/>
            <person name="Henrissat B."/>
            <person name="Kuo A."/>
            <person name="Liang C."/>
            <person name="Lipzen A."/>
            <person name="Lutzoni F."/>
            <person name="Magnuson J."/>
            <person name="Mondo S."/>
            <person name="Nolan M."/>
            <person name="Ohm R."/>
            <person name="Pangilinan J."/>
            <person name="Park H.-J."/>
            <person name="Ramirez L."/>
            <person name="Alfaro M."/>
            <person name="Sun H."/>
            <person name="Tritt A."/>
            <person name="Yoshinaga Y."/>
            <person name="Zwiers L.-H."/>
            <person name="Turgeon B."/>
            <person name="Goodwin S."/>
            <person name="Spatafora J."/>
            <person name="Crous P."/>
            <person name="Grigoriev I."/>
        </authorList>
    </citation>
    <scope>NUCLEOTIDE SEQUENCE</scope>
    <source>
        <strain evidence="1">CBS 113389</strain>
    </source>
</reference>
<dbReference type="RefSeq" id="XP_033586604.1">
    <property type="nucleotide sequence ID" value="XM_033734847.1"/>
</dbReference>
<dbReference type="Proteomes" id="UP000799767">
    <property type="component" value="Unassembled WGS sequence"/>
</dbReference>
<proteinExistence type="predicted"/>
<protein>
    <submittedName>
        <fullName evidence="1">Uncharacterized protein</fullName>
    </submittedName>
</protein>
<evidence type="ECO:0000313" key="2">
    <source>
        <dbReference type="Proteomes" id="UP000799767"/>
    </source>
</evidence>
<name>A0A6A6PK40_9PEZI</name>
<dbReference type="AlphaFoldDB" id="A0A6A6PK40"/>
<dbReference type="GeneID" id="54475849"/>
<gene>
    <name evidence="1" type="ORF">BDY17DRAFT_30530</name>
</gene>